<reference evidence="3 5" key="2">
    <citation type="submission" date="2019-03" db="EMBL/GenBank/DDBJ databases">
        <title>Genomic Encyclopedia of Type Strains, Phase IV (KMG-IV): sequencing the most valuable type-strain genomes for metagenomic binning, comparative biology and taxonomic classification.</title>
        <authorList>
            <person name="Goeker M."/>
        </authorList>
    </citation>
    <scope>NUCLEOTIDE SEQUENCE [LARGE SCALE GENOMIC DNA]</scope>
    <source>
        <strain evidence="3 5">DSM 15264</strain>
    </source>
</reference>
<feature type="compositionally biased region" description="Basic and acidic residues" evidence="1">
    <location>
        <begin position="144"/>
        <end position="153"/>
    </location>
</feature>
<dbReference type="Proteomes" id="UP000294772">
    <property type="component" value="Unassembled WGS sequence"/>
</dbReference>
<protein>
    <submittedName>
        <fullName evidence="2">DUF3306 domain-containing protein</fullName>
    </submittedName>
</protein>
<accession>A0A2S5T1A9</accession>
<name>A0A2S5T1A9_9BURK</name>
<feature type="region of interest" description="Disordered" evidence="1">
    <location>
        <begin position="1"/>
        <end position="78"/>
    </location>
</feature>
<dbReference type="Proteomes" id="UP000239406">
    <property type="component" value="Unassembled WGS sequence"/>
</dbReference>
<feature type="compositionally biased region" description="Pro residues" evidence="1">
    <location>
        <begin position="55"/>
        <end position="69"/>
    </location>
</feature>
<organism evidence="2 4">
    <name type="scientific">Caldimonas thermodepolymerans</name>
    <dbReference type="NCBI Taxonomy" id="215580"/>
    <lineage>
        <taxon>Bacteria</taxon>
        <taxon>Pseudomonadati</taxon>
        <taxon>Pseudomonadota</taxon>
        <taxon>Betaproteobacteria</taxon>
        <taxon>Burkholderiales</taxon>
        <taxon>Sphaerotilaceae</taxon>
        <taxon>Caldimonas</taxon>
    </lineage>
</organism>
<evidence type="ECO:0000313" key="4">
    <source>
        <dbReference type="Proteomes" id="UP000239406"/>
    </source>
</evidence>
<reference evidence="2 4" key="1">
    <citation type="submission" date="2018-02" db="EMBL/GenBank/DDBJ databases">
        <title>Reclassifiation of [Polyangium] brachysporum DSM 7029 as Guopingzhaonella breviflexa gen. nov., sp. nov., a member of the family Comamonadaceae.</title>
        <authorList>
            <person name="Tang B."/>
        </authorList>
    </citation>
    <scope>NUCLEOTIDE SEQUENCE [LARGE SCALE GENOMIC DNA]</scope>
    <source>
        <strain evidence="2 4">DSM 15344</strain>
    </source>
</reference>
<keyword evidence="4" id="KW-1185">Reference proteome</keyword>
<evidence type="ECO:0000313" key="3">
    <source>
        <dbReference type="EMBL" id="TCP08930.1"/>
    </source>
</evidence>
<feature type="compositionally biased region" description="Basic and acidic residues" evidence="1">
    <location>
        <begin position="170"/>
        <end position="182"/>
    </location>
</feature>
<dbReference type="EMBL" id="PSNY01000022">
    <property type="protein sequence ID" value="PPE68637.1"/>
    <property type="molecule type" value="Genomic_DNA"/>
</dbReference>
<dbReference type="AlphaFoldDB" id="A0A2S5T1A9"/>
<comment type="caution">
    <text evidence="2">The sequence shown here is derived from an EMBL/GenBank/DDBJ whole genome shotgun (WGS) entry which is preliminary data.</text>
</comment>
<feature type="compositionally biased region" description="Low complexity" evidence="1">
    <location>
        <begin position="154"/>
        <end position="169"/>
    </location>
</feature>
<gene>
    <name evidence="2" type="ORF">C1702_16045</name>
    <name evidence="3" type="ORF">EV676_102441</name>
</gene>
<dbReference type="InterPro" id="IPR021735">
    <property type="entry name" value="DUF3306"/>
</dbReference>
<dbReference type="OrthoDB" id="8776025at2"/>
<evidence type="ECO:0000313" key="5">
    <source>
        <dbReference type="Proteomes" id="UP000294772"/>
    </source>
</evidence>
<dbReference type="EMBL" id="SLXF01000002">
    <property type="protein sequence ID" value="TCP08930.1"/>
    <property type="molecule type" value="Genomic_DNA"/>
</dbReference>
<evidence type="ECO:0000256" key="1">
    <source>
        <dbReference type="SAM" id="MobiDB-lite"/>
    </source>
</evidence>
<sequence>MAAESFFSRWSRRKAEAREAAEPPVAAPAPPQQQGADAAAAAVPAEAEARTPAPAVQPPAPERQEPPPTWEDVARLTPESDFSRFVSRGVDEDVKRAALKKLFSDPHFNQMDGLDVYIDDYTRPDPIPATVLRKMAQSAMLGLFRDEEERQRQPAEAANDAAATAPALPADDRSKITEDRGTADAADAPPAHDENPAVQLQPDDAAGRPGAEPGPER</sequence>
<evidence type="ECO:0000313" key="2">
    <source>
        <dbReference type="EMBL" id="PPE68637.1"/>
    </source>
</evidence>
<dbReference type="Pfam" id="PF11748">
    <property type="entry name" value="DUF3306"/>
    <property type="match status" value="1"/>
</dbReference>
<feature type="compositionally biased region" description="Low complexity" evidence="1">
    <location>
        <begin position="32"/>
        <end position="54"/>
    </location>
</feature>
<feature type="region of interest" description="Disordered" evidence="1">
    <location>
        <begin position="143"/>
        <end position="217"/>
    </location>
</feature>
<proteinExistence type="predicted"/>
<dbReference type="RefSeq" id="WP_104358731.1">
    <property type="nucleotide sequence ID" value="NZ_CALFFA010000017.1"/>
</dbReference>